<dbReference type="SUPFAM" id="SSF53383">
    <property type="entry name" value="PLP-dependent transferases"/>
    <property type="match status" value="1"/>
</dbReference>
<dbReference type="AlphaFoldDB" id="A0A0V0QAU6"/>
<evidence type="ECO:0000256" key="4">
    <source>
        <dbReference type="ARBA" id="ARBA00012085"/>
    </source>
</evidence>
<dbReference type="PROSITE" id="PS00868">
    <property type="entry name" value="CYS_MET_METAB_PP"/>
    <property type="match status" value="1"/>
</dbReference>
<comment type="similarity">
    <text evidence="3 9">Belongs to the trans-sulfuration enzymes family.</text>
</comment>
<evidence type="ECO:0000313" key="11">
    <source>
        <dbReference type="Proteomes" id="UP000054937"/>
    </source>
</evidence>
<dbReference type="Pfam" id="PF01053">
    <property type="entry name" value="Cys_Met_Meta_PP"/>
    <property type="match status" value="1"/>
</dbReference>
<proteinExistence type="inferred from homology"/>
<dbReference type="CDD" id="cd00614">
    <property type="entry name" value="CGS_like"/>
    <property type="match status" value="1"/>
</dbReference>
<comment type="caution">
    <text evidence="10">The sequence shown here is derived from an EMBL/GenBank/DDBJ whole genome shotgun (WGS) entry which is preliminary data.</text>
</comment>
<sequence length="422" mass="46811">MSEYETIVKKVKKNPKDYSQFTKFEQKDYLPIENPGFATRAIHNGQEPEAIHGAVNVPIYLSSTFAQDGPGVLKSQYDYARGNNPTSNALSDALAAVEHGKYGKTYSSGLSAIAAVLHTLDIGDHIICCDDLYGGTTRYLKTYSIPKHQIEVDYVDTTDLEKVKKAFKKNTKILWLESPTNPTLKICDIKELSAAAHNYNKDIMVVVDNTFMSPYLQNPLLLGADLVLHSLTKYVGGHSDVVMGATVTNNEEIHKQMCLAAKSYGGSSNPFCSYLALRGLKSLEARMKIHCYNAYCLAHFLEKDPRVEKVYYSGLKSSPYHEIAKKQQRGYGGMITVQIKGDLREGQRFMEKLKVFTLAESLGGVESLAEIPAIMTHAGVSKEQREAVGITGSLIRMSVGIEDIQDIITDIDQALEYSQQQE</sequence>
<dbReference type="PIRSF" id="PIRSF001434">
    <property type="entry name" value="CGS"/>
    <property type="match status" value="1"/>
</dbReference>
<dbReference type="InParanoid" id="A0A0V0QAU6"/>
<keyword evidence="6" id="KW-0028">Amino-acid biosynthesis</keyword>
<evidence type="ECO:0000256" key="2">
    <source>
        <dbReference type="ARBA" id="ARBA00005038"/>
    </source>
</evidence>
<dbReference type="InterPro" id="IPR015424">
    <property type="entry name" value="PyrdxlP-dep_Trfase"/>
</dbReference>
<feature type="modified residue" description="N6-(pyridoxal phosphate)lysine" evidence="8">
    <location>
        <position position="233"/>
    </location>
</feature>
<dbReference type="GO" id="GO:0004123">
    <property type="term" value="F:cystathionine gamma-lyase activity"/>
    <property type="evidence" value="ECO:0007669"/>
    <property type="project" value="TreeGrafter"/>
</dbReference>
<reference evidence="10 11" key="1">
    <citation type="journal article" date="2015" name="Sci. Rep.">
        <title>Genome of the facultative scuticociliatosis pathogen Pseudocohnilembus persalinus provides insight into its virulence through horizontal gene transfer.</title>
        <authorList>
            <person name="Xiong J."/>
            <person name="Wang G."/>
            <person name="Cheng J."/>
            <person name="Tian M."/>
            <person name="Pan X."/>
            <person name="Warren A."/>
            <person name="Jiang C."/>
            <person name="Yuan D."/>
            <person name="Miao W."/>
        </authorList>
    </citation>
    <scope>NUCLEOTIDE SEQUENCE [LARGE SCALE GENOMIC DNA]</scope>
    <source>
        <strain evidence="10">36N120E</strain>
    </source>
</reference>
<evidence type="ECO:0000256" key="1">
    <source>
        <dbReference type="ARBA" id="ARBA00001933"/>
    </source>
</evidence>
<dbReference type="EMBL" id="LDAU01000217">
    <property type="protein sequence ID" value="KRW99263.1"/>
    <property type="molecule type" value="Genomic_DNA"/>
</dbReference>
<keyword evidence="11" id="KW-1185">Reference proteome</keyword>
<dbReference type="InterPro" id="IPR015422">
    <property type="entry name" value="PyrdxlP-dep_Trfase_small"/>
</dbReference>
<comment type="pathway">
    <text evidence="2">Amino-acid biosynthesis; L-cysteine biosynthesis; L-cysteine from L-homocysteine and L-serine: step 2/2.</text>
</comment>
<keyword evidence="5 8" id="KW-0663">Pyridoxal phosphate</keyword>
<evidence type="ECO:0000256" key="6">
    <source>
        <dbReference type="ARBA" id="ARBA00023192"/>
    </source>
</evidence>
<dbReference type="InterPro" id="IPR000277">
    <property type="entry name" value="Cys/Met-Metab_PyrdxlP-dep_enz"/>
</dbReference>
<name>A0A0V0QAU6_PSEPJ</name>
<dbReference type="Gene3D" id="3.90.1150.10">
    <property type="entry name" value="Aspartate Aminotransferase, domain 1"/>
    <property type="match status" value="1"/>
</dbReference>
<gene>
    <name evidence="10" type="ORF">PPERSA_03969</name>
</gene>
<dbReference type="Proteomes" id="UP000054937">
    <property type="component" value="Unassembled WGS sequence"/>
</dbReference>
<dbReference type="PANTHER" id="PTHR11808">
    <property type="entry name" value="TRANS-SULFURATION ENZYME FAMILY MEMBER"/>
    <property type="match status" value="1"/>
</dbReference>
<dbReference type="GO" id="GO:0016740">
    <property type="term" value="F:transferase activity"/>
    <property type="evidence" value="ECO:0007669"/>
    <property type="project" value="UniProtKB-KW"/>
</dbReference>
<dbReference type="OMA" id="YKQDGVG"/>
<dbReference type="GO" id="GO:0019343">
    <property type="term" value="P:cysteine biosynthetic process via cystathionine"/>
    <property type="evidence" value="ECO:0007669"/>
    <property type="project" value="TreeGrafter"/>
</dbReference>
<dbReference type="InterPro" id="IPR015421">
    <property type="entry name" value="PyrdxlP-dep_Trfase_major"/>
</dbReference>
<dbReference type="FunFam" id="3.90.1150.10:FF:000008">
    <property type="entry name" value="Cystathionine gamma-synthase"/>
    <property type="match status" value="1"/>
</dbReference>
<evidence type="ECO:0000256" key="5">
    <source>
        <dbReference type="ARBA" id="ARBA00022898"/>
    </source>
</evidence>
<dbReference type="GO" id="GO:0030170">
    <property type="term" value="F:pyridoxal phosphate binding"/>
    <property type="evidence" value="ECO:0007669"/>
    <property type="project" value="InterPro"/>
</dbReference>
<organism evidence="10 11">
    <name type="scientific">Pseudocohnilembus persalinus</name>
    <name type="common">Ciliate</name>
    <dbReference type="NCBI Taxonomy" id="266149"/>
    <lineage>
        <taxon>Eukaryota</taxon>
        <taxon>Sar</taxon>
        <taxon>Alveolata</taxon>
        <taxon>Ciliophora</taxon>
        <taxon>Intramacronucleata</taxon>
        <taxon>Oligohymenophorea</taxon>
        <taxon>Scuticociliatia</taxon>
        <taxon>Philasterida</taxon>
        <taxon>Pseudocohnilembidae</taxon>
        <taxon>Pseudocohnilembus</taxon>
    </lineage>
</organism>
<comment type="cofactor">
    <cofactor evidence="1 9">
        <name>pyridoxal 5'-phosphate</name>
        <dbReference type="ChEBI" id="CHEBI:597326"/>
    </cofactor>
</comment>
<evidence type="ECO:0000256" key="3">
    <source>
        <dbReference type="ARBA" id="ARBA00009077"/>
    </source>
</evidence>
<keyword evidence="6" id="KW-0198">Cysteine biosynthesis</keyword>
<dbReference type="PANTHER" id="PTHR11808:SF15">
    <property type="entry name" value="CYSTATHIONINE GAMMA-LYASE"/>
    <property type="match status" value="1"/>
</dbReference>
<accession>A0A0V0QAU6</accession>
<dbReference type="GO" id="GO:0005737">
    <property type="term" value="C:cytoplasm"/>
    <property type="evidence" value="ECO:0007669"/>
    <property type="project" value="TreeGrafter"/>
</dbReference>
<dbReference type="GO" id="GO:0019346">
    <property type="term" value="P:transsulfuration"/>
    <property type="evidence" value="ECO:0007669"/>
    <property type="project" value="InterPro"/>
</dbReference>
<evidence type="ECO:0000256" key="8">
    <source>
        <dbReference type="PIRSR" id="PIRSR001434-2"/>
    </source>
</evidence>
<evidence type="ECO:0000256" key="7">
    <source>
        <dbReference type="ARBA" id="ARBA00029853"/>
    </source>
</evidence>
<keyword evidence="10" id="KW-0808">Transferase</keyword>
<dbReference type="Gene3D" id="3.40.640.10">
    <property type="entry name" value="Type I PLP-dependent aspartate aminotransferase-like (Major domain)"/>
    <property type="match status" value="1"/>
</dbReference>
<protein>
    <recommendedName>
        <fullName evidence="4">cystathionine gamma-lyase</fullName>
        <ecNumber evidence="4">4.4.1.1</ecNumber>
    </recommendedName>
    <alternativeName>
        <fullName evidence="7">Gamma-cystathionase</fullName>
    </alternativeName>
</protein>
<dbReference type="FunFam" id="3.40.640.10:FF:000009">
    <property type="entry name" value="Cystathionine gamma-synthase homolog"/>
    <property type="match status" value="1"/>
</dbReference>
<dbReference type="InterPro" id="IPR054542">
    <property type="entry name" value="Cys_met_metab_PP"/>
</dbReference>
<dbReference type="EC" id="4.4.1.1" evidence="4"/>
<evidence type="ECO:0000313" key="10">
    <source>
        <dbReference type="EMBL" id="KRW99263.1"/>
    </source>
</evidence>
<evidence type="ECO:0000256" key="9">
    <source>
        <dbReference type="RuleBase" id="RU362118"/>
    </source>
</evidence>
<dbReference type="OrthoDB" id="3512640at2759"/>